<feature type="region of interest" description="Disordered" evidence="1">
    <location>
        <begin position="236"/>
        <end position="286"/>
    </location>
</feature>
<reference evidence="3" key="2">
    <citation type="submission" date="2025-08" db="UniProtKB">
        <authorList>
            <consortium name="Ensembl"/>
        </authorList>
    </citation>
    <scope>IDENTIFICATION</scope>
</reference>
<accession>A0A670IYC7</accession>
<dbReference type="Pfam" id="PF03732">
    <property type="entry name" value="Retrotrans_gag"/>
    <property type="match status" value="1"/>
</dbReference>
<evidence type="ECO:0000313" key="4">
    <source>
        <dbReference type="Proteomes" id="UP000472272"/>
    </source>
</evidence>
<dbReference type="PANTHER" id="PTHR15503:SF22">
    <property type="entry name" value="TRANSPOSON TY3-I GAG POLYPROTEIN"/>
    <property type="match status" value="1"/>
</dbReference>
<protein>
    <recommendedName>
        <fullName evidence="2">Retrotransposon gag domain-containing protein</fullName>
    </recommendedName>
</protein>
<reference evidence="3" key="3">
    <citation type="submission" date="2025-09" db="UniProtKB">
        <authorList>
            <consortium name="Ensembl"/>
        </authorList>
    </citation>
    <scope>IDENTIFICATION</scope>
</reference>
<dbReference type="Proteomes" id="UP000472272">
    <property type="component" value="Chromosome 6"/>
</dbReference>
<feature type="compositionally biased region" description="Basic and acidic residues" evidence="1">
    <location>
        <begin position="81"/>
        <end position="93"/>
    </location>
</feature>
<evidence type="ECO:0000313" key="3">
    <source>
        <dbReference type="Ensembl" id="ENSPMRP00000016217.1"/>
    </source>
</evidence>
<keyword evidence="4" id="KW-1185">Reference proteome</keyword>
<organism evidence="3 4">
    <name type="scientific">Podarcis muralis</name>
    <name type="common">Wall lizard</name>
    <name type="synonym">Lacerta muralis</name>
    <dbReference type="NCBI Taxonomy" id="64176"/>
    <lineage>
        <taxon>Eukaryota</taxon>
        <taxon>Metazoa</taxon>
        <taxon>Chordata</taxon>
        <taxon>Craniata</taxon>
        <taxon>Vertebrata</taxon>
        <taxon>Euteleostomi</taxon>
        <taxon>Lepidosauria</taxon>
        <taxon>Squamata</taxon>
        <taxon>Bifurcata</taxon>
        <taxon>Unidentata</taxon>
        <taxon>Episquamata</taxon>
        <taxon>Laterata</taxon>
        <taxon>Lacertibaenia</taxon>
        <taxon>Lacertidae</taxon>
        <taxon>Podarcis</taxon>
    </lineage>
</organism>
<sequence length="320" mass="35303">MAWDSDSESEPEESQLAQESPPPGPAELGQGLDSEEPAPVPDPQEQAPGESILAPEVLEDSVSIGELLPGPSNPSASPELQRLRAERRRELVSPRRSARLKARRGGASGGQDCPCLLKDQAAKWALPLLRQDSPLLTDYVGFCNHLESVFGNPLKESQANRAIRQLRQDKSTAAAYATEFRLLAQDLSWNDSALRDQYLEGLSDEILDQLAMMDRPTTLDALIQRSLQLDDRLEDRRQARDRQHSRLLAPVLPSRSTPTAELPVEPTQLGAARPRLSPSEDAASGGKPVSLLRWEWTLCPFLSQEDASRRETANLSSRRP</sequence>
<dbReference type="InterPro" id="IPR032567">
    <property type="entry name" value="RTL1-rel"/>
</dbReference>
<evidence type="ECO:0000259" key="2">
    <source>
        <dbReference type="Pfam" id="PF03732"/>
    </source>
</evidence>
<dbReference type="GeneTree" id="ENSGT00950000183173"/>
<feature type="region of interest" description="Disordered" evidence="1">
    <location>
        <begin position="1"/>
        <end position="110"/>
    </location>
</feature>
<name>A0A670IYC7_PODMU</name>
<feature type="compositionally biased region" description="Acidic residues" evidence="1">
    <location>
        <begin position="1"/>
        <end position="13"/>
    </location>
</feature>
<evidence type="ECO:0000256" key="1">
    <source>
        <dbReference type="SAM" id="MobiDB-lite"/>
    </source>
</evidence>
<dbReference type="PANTHER" id="PTHR15503">
    <property type="entry name" value="LDOC1 RELATED"/>
    <property type="match status" value="1"/>
</dbReference>
<dbReference type="AlphaFoldDB" id="A0A670IYC7"/>
<reference evidence="3 4" key="1">
    <citation type="journal article" date="2019" name="Proc. Natl. Acad. Sci. U.S.A.">
        <title>Regulatory changes in pterin and carotenoid genes underlie balanced color polymorphisms in the wall lizard.</title>
        <authorList>
            <person name="Andrade P."/>
            <person name="Pinho C."/>
            <person name="Perez I de Lanuza G."/>
            <person name="Afonso S."/>
            <person name="Brejcha J."/>
            <person name="Rubin C.J."/>
            <person name="Wallerman O."/>
            <person name="Pereira P."/>
            <person name="Sabatino S.J."/>
            <person name="Bellati A."/>
            <person name="Pellitteri-Rosa D."/>
            <person name="Bosakova Z."/>
            <person name="Bunikis I."/>
            <person name="Carretero M.A."/>
            <person name="Feiner N."/>
            <person name="Marsik P."/>
            <person name="Pauperio F."/>
            <person name="Salvi D."/>
            <person name="Soler L."/>
            <person name="While G.M."/>
            <person name="Uller T."/>
            <person name="Font E."/>
            <person name="Andersson L."/>
            <person name="Carneiro M."/>
        </authorList>
    </citation>
    <scope>NUCLEOTIDE SEQUENCE</scope>
</reference>
<dbReference type="Ensembl" id="ENSPMRT00000017313.1">
    <property type="protein sequence ID" value="ENSPMRP00000016217.1"/>
    <property type="gene ID" value="ENSPMRG00000010838.1"/>
</dbReference>
<proteinExistence type="predicted"/>
<feature type="domain" description="Retrotransposon gag" evidence="2">
    <location>
        <begin position="115"/>
        <end position="203"/>
    </location>
</feature>
<dbReference type="InterPro" id="IPR005162">
    <property type="entry name" value="Retrotrans_gag_dom"/>
</dbReference>